<keyword evidence="7" id="KW-0732">Signal</keyword>
<evidence type="ECO:0000256" key="3">
    <source>
        <dbReference type="ARBA" id="ARBA00022452"/>
    </source>
</evidence>
<keyword evidence="4" id="KW-0812">Transmembrane</keyword>
<proteinExistence type="predicted"/>
<dbReference type="Pfam" id="PF25183">
    <property type="entry name" value="OMP_b-brl_4"/>
    <property type="match status" value="1"/>
</dbReference>
<dbReference type="Pfam" id="PF13620">
    <property type="entry name" value="CarboxypepD_reg"/>
    <property type="match status" value="1"/>
</dbReference>
<dbReference type="GO" id="GO:0044718">
    <property type="term" value="P:siderophore transmembrane transport"/>
    <property type="evidence" value="ECO:0007669"/>
    <property type="project" value="TreeGrafter"/>
</dbReference>
<dbReference type="Gene3D" id="2.40.170.20">
    <property type="entry name" value="TonB-dependent receptor, beta-barrel domain"/>
    <property type="match status" value="1"/>
</dbReference>
<name>A0A2T5C2V0_9BACT</name>
<comment type="caution">
    <text evidence="9">The sequence shown here is derived from an EMBL/GenBank/DDBJ whole genome shotgun (WGS) entry which is preliminary data.</text>
</comment>
<keyword evidence="6" id="KW-0998">Cell outer membrane</keyword>
<keyword evidence="3" id="KW-1134">Transmembrane beta strand</keyword>
<dbReference type="GO" id="GO:0009279">
    <property type="term" value="C:cell outer membrane"/>
    <property type="evidence" value="ECO:0007669"/>
    <property type="project" value="UniProtKB-SubCell"/>
</dbReference>
<feature type="signal peptide" evidence="7">
    <location>
        <begin position="1"/>
        <end position="23"/>
    </location>
</feature>
<evidence type="ECO:0000313" key="9">
    <source>
        <dbReference type="EMBL" id="PTN09064.1"/>
    </source>
</evidence>
<dbReference type="InterPro" id="IPR008969">
    <property type="entry name" value="CarboxyPept-like_regulatory"/>
</dbReference>
<accession>A0A2T5C2V0</accession>
<dbReference type="EMBL" id="QAAD01000006">
    <property type="protein sequence ID" value="PTN09064.1"/>
    <property type="molecule type" value="Genomic_DNA"/>
</dbReference>
<gene>
    <name evidence="9" type="ORF">C8N47_106164</name>
</gene>
<protein>
    <submittedName>
        <fullName evidence="9">Outer membrane receptor protein involved in Fe transport</fullName>
    </submittedName>
</protein>
<evidence type="ECO:0000256" key="2">
    <source>
        <dbReference type="ARBA" id="ARBA00022448"/>
    </source>
</evidence>
<dbReference type="SUPFAM" id="SSF49464">
    <property type="entry name" value="Carboxypeptidase regulatory domain-like"/>
    <property type="match status" value="1"/>
</dbReference>
<evidence type="ECO:0000256" key="5">
    <source>
        <dbReference type="ARBA" id="ARBA00023136"/>
    </source>
</evidence>
<evidence type="ECO:0000256" key="7">
    <source>
        <dbReference type="SAM" id="SignalP"/>
    </source>
</evidence>
<dbReference type="AlphaFoldDB" id="A0A2T5C2V0"/>
<dbReference type="PANTHER" id="PTHR30069:SF46">
    <property type="entry name" value="OAR PROTEIN"/>
    <property type="match status" value="1"/>
</dbReference>
<dbReference type="InterPro" id="IPR036942">
    <property type="entry name" value="Beta-barrel_TonB_sf"/>
</dbReference>
<keyword evidence="9" id="KW-0675">Receptor</keyword>
<dbReference type="GO" id="GO:0015344">
    <property type="term" value="F:siderophore uptake transmembrane transporter activity"/>
    <property type="evidence" value="ECO:0007669"/>
    <property type="project" value="TreeGrafter"/>
</dbReference>
<dbReference type="InterPro" id="IPR057601">
    <property type="entry name" value="Oar-like_b-barrel"/>
</dbReference>
<dbReference type="SUPFAM" id="SSF56935">
    <property type="entry name" value="Porins"/>
    <property type="match status" value="1"/>
</dbReference>
<evidence type="ECO:0000256" key="1">
    <source>
        <dbReference type="ARBA" id="ARBA00004571"/>
    </source>
</evidence>
<dbReference type="OrthoDB" id="9768147at2"/>
<feature type="chain" id="PRO_5015456865" evidence="7">
    <location>
        <begin position="24"/>
        <end position="1097"/>
    </location>
</feature>
<evidence type="ECO:0000256" key="6">
    <source>
        <dbReference type="ARBA" id="ARBA00023237"/>
    </source>
</evidence>
<keyword evidence="2" id="KW-0813">Transport</keyword>
<dbReference type="Proteomes" id="UP000243525">
    <property type="component" value="Unassembled WGS sequence"/>
</dbReference>
<dbReference type="Gene3D" id="2.60.40.1120">
    <property type="entry name" value="Carboxypeptidase-like, regulatory domain"/>
    <property type="match status" value="1"/>
</dbReference>
<keyword evidence="5" id="KW-0472">Membrane</keyword>
<keyword evidence="10" id="KW-1185">Reference proteome</keyword>
<dbReference type="InterPro" id="IPR039426">
    <property type="entry name" value="TonB-dep_rcpt-like"/>
</dbReference>
<evidence type="ECO:0000259" key="8">
    <source>
        <dbReference type="Pfam" id="PF25183"/>
    </source>
</evidence>
<sequence>MKNLLRNSVLLILLLVTCASTMAQITSSGLSGVISDASGERLPNATVVAVHEPSGTRYSTISNTEGLFDLQGMRSGGPYKVEVSFIGYAKGIYTNVKLSLGETSILNVSLKESTIDVGEILVVGTKSAFQTDKTGATTNITNEQMNEMPTINRSISDLAKVSPYANGMSFAGGDGRSTNFTVDGANFNNNFGLSSSLPGGGNPISMDAIEEVQVVIAPFDVRQTNFIGGGINAITKSGTNTFKGSAYTYYRNQDMRGNKIGDKYFGDPAEESKTTYGASLGGPIIKNKLFFFGNIEKEKSPEQAVNWKPSTDGVSDGQTISRTTVADLQAVSDHLKNNYGYNTGSFTDFPADQENIKYLARVDWNINDANKLNVRYNYTKNTAWNAPNGNSTDGAYRDRNKNRVSQYSMSYANSMYSMENLVKSGTIELNSRISEKMSNQVIATYSDIQDVRGTNSSEFPFIDIMSGDIATGAEALDPYISAGYELFTYNNGVKNKIYTVTDNFTYYLDAHKLTAGISYEHQSASNSYMRSGTGYYRYASLSDFLTGAAPVDFALTYGANGEKNPVNEVVFRQLGGYVQDEWTISPRLKLTLGLRADNLKFVNDIMRNQAIYDLDFGGRKIDTGAWPDSKINLSPRVGVNFDVKGDKSIIVRGGTGLFTGRLPLVFFTNMPSNAGMNQLLMKVQTSFNADGSVKSRDERLDLLQGGILTDVDEMISTLGFQTEVTPEDGSIPSSVAGVDPDFKMPQVWKTAAAVDFQVPLEFPLAVTAEAIFTKNVNAVMQENYLVMNPTDSWETFAGSDNRYIYPDTYKYSPSAQGVRDACVLTNTSKGYGYTLNLTVNAEPIKDLKLMAAYTHTEMKEVSGMPGSYANSAWSGVASVNGPNMADAQRSQYVTPNKVIGSLTYRFGHDESKIMRGTTISVFYSGYSPYGNSFTYSNDMNGDGVNADLIYIPKAKGDIQFVSAEDENAFFKFLEQDDYLSKHKGEYAEANAARAPWVHKFDLRILEDFSLKVGKTAHTIQLSADVLNVGNLINSKWGVNKNMAASNYGAILKLEEVNANVPSYSMVKVGGEYPTKTYSTYENYSQCWQLQVGVRYFF</sequence>
<organism evidence="9 10">
    <name type="scientific">Mangrovibacterium marinum</name>
    <dbReference type="NCBI Taxonomy" id="1639118"/>
    <lineage>
        <taxon>Bacteria</taxon>
        <taxon>Pseudomonadati</taxon>
        <taxon>Bacteroidota</taxon>
        <taxon>Bacteroidia</taxon>
        <taxon>Marinilabiliales</taxon>
        <taxon>Prolixibacteraceae</taxon>
        <taxon>Mangrovibacterium</taxon>
    </lineage>
</organism>
<feature type="domain" description="TonB-dependent transporter Oar-like beta-barrel" evidence="8">
    <location>
        <begin position="234"/>
        <end position="1051"/>
    </location>
</feature>
<evidence type="ECO:0000256" key="4">
    <source>
        <dbReference type="ARBA" id="ARBA00022692"/>
    </source>
</evidence>
<evidence type="ECO:0000313" key="10">
    <source>
        <dbReference type="Proteomes" id="UP000243525"/>
    </source>
</evidence>
<reference evidence="9 10" key="1">
    <citation type="submission" date="2018-04" db="EMBL/GenBank/DDBJ databases">
        <title>Genomic Encyclopedia of Archaeal and Bacterial Type Strains, Phase II (KMG-II): from individual species to whole genera.</title>
        <authorList>
            <person name="Goeker M."/>
        </authorList>
    </citation>
    <scope>NUCLEOTIDE SEQUENCE [LARGE SCALE GENOMIC DNA]</scope>
    <source>
        <strain evidence="9 10">DSM 28823</strain>
    </source>
</reference>
<comment type="subcellular location">
    <subcellularLocation>
        <location evidence="1">Cell outer membrane</location>
        <topology evidence="1">Multi-pass membrane protein</topology>
    </subcellularLocation>
</comment>
<dbReference type="PANTHER" id="PTHR30069">
    <property type="entry name" value="TONB-DEPENDENT OUTER MEMBRANE RECEPTOR"/>
    <property type="match status" value="1"/>
</dbReference>
<dbReference type="RefSeq" id="WP_107821971.1">
    <property type="nucleotide sequence ID" value="NZ_OY782574.1"/>
</dbReference>